<name>A0AAE0FY50_9CHLO</name>
<feature type="transmembrane region" description="Helical" evidence="1">
    <location>
        <begin position="1611"/>
        <end position="1634"/>
    </location>
</feature>
<dbReference type="SUPFAM" id="SSF51126">
    <property type="entry name" value="Pectin lyase-like"/>
    <property type="match status" value="2"/>
</dbReference>
<dbReference type="CDD" id="cd09275">
    <property type="entry name" value="RNase_HI_RT_DIRS1"/>
    <property type="match status" value="1"/>
</dbReference>
<dbReference type="Proteomes" id="UP001190700">
    <property type="component" value="Unassembled WGS sequence"/>
</dbReference>
<keyword evidence="1" id="KW-0472">Membrane</keyword>
<evidence type="ECO:0000313" key="4">
    <source>
        <dbReference type="Proteomes" id="UP001190700"/>
    </source>
</evidence>
<feature type="domain" description="Right handed beta helix" evidence="2">
    <location>
        <begin position="1149"/>
        <end position="1248"/>
    </location>
</feature>
<dbReference type="Gene3D" id="2.160.20.10">
    <property type="entry name" value="Single-stranded right-handed beta-helix, Pectin lyase-like"/>
    <property type="match status" value="1"/>
</dbReference>
<comment type="caution">
    <text evidence="3">The sequence shown here is derived from an EMBL/GenBank/DDBJ whole genome shotgun (WGS) entry which is preliminary data.</text>
</comment>
<dbReference type="EMBL" id="LGRX02011983">
    <property type="protein sequence ID" value="KAK3268166.1"/>
    <property type="molecule type" value="Genomic_DNA"/>
</dbReference>
<dbReference type="InterPro" id="IPR011050">
    <property type="entry name" value="Pectin_lyase_fold/virulence"/>
</dbReference>
<gene>
    <name evidence="3" type="ORF">CYMTET_23318</name>
</gene>
<proteinExistence type="predicted"/>
<evidence type="ECO:0000256" key="1">
    <source>
        <dbReference type="SAM" id="Phobius"/>
    </source>
</evidence>
<evidence type="ECO:0000313" key="3">
    <source>
        <dbReference type="EMBL" id="KAK3268166.1"/>
    </source>
</evidence>
<dbReference type="SUPFAM" id="SSF56672">
    <property type="entry name" value="DNA/RNA polymerases"/>
    <property type="match status" value="1"/>
</dbReference>
<dbReference type="PANTHER" id="PTHR11319">
    <property type="entry name" value="G PROTEIN-COUPLED RECEPTOR-RELATED"/>
    <property type="match status" value="1"/>
</dbReference>
<dbReference type="InterPro" id="IPR043502">
    <property type="entry name" value="DNA/RNA_pol_sf"/>
</dbReference>
<dbReference type="InterPro" id="IPR039448">
    <property type="entry name" value="Beta_helix"/>
</dbReference>
<feature type="transmembrane region" description="Helical" evidence="1">
    <location>
        <begin position="1703"/>
        <end position="1723"/>
    </location>
</feature>
<organism evidence="3 4">
    <name type="scientific">Cymbomonas tetramitiformis</name>
    <dbReference type="NCBI Taxonomy" id="36881"/>
    <lineage>
        <taxon>Eukaryota</taxon>
        <taxon>Viridiplantae</taxon>
        <taxon>Chlorophyta</taxon>
        <taxon>Pyramimonadophyceae</taxon>
        <taxon>Pyramimonadales</taxon>
        <taxon>Pyramimonadaceae</taxon>
        <taxon>Cymbomonas</taxon>
    </lineage>
</organism>
<accession>A0AAE0FY50</accession>
<feature type="transmembrane region" description="Helical" evidence="1">
    <location>
        <begin position="1660"/>
        <end position="1683"/>
    </location>
</feature>
<reference evidence="3 4" key="1">
    <citation type="journal article" date="2015" name="Genome Biol. Evol.">
        <title>Comparative Genomics of a Bacterivorous Green Alga Reveals Evolutionary Causalities and Consequences of Phago-Mixotrophic Mode of Nutrition.</title>
        <authorList>
            <person name="Burns J.A."/>
            <person name="Paasch A."/>
            <person name="Narechania A."/>
            <person name="Kim E."/>
        </authorList>
    </citation>
    <scope>NUCLEOTIDE SEQUENCE [LARGE SCALE GENOMIC DNA]</scope>
    <source>
        <strain evidence="3 4">PLY_AMNH</strain>
    </source>
</reference>
<dbReference type="Pfam" id="PF13229">
    <property type="entry name" value="Beta_helix"/>
    <property type="match status" value="1"/>
</dbReference>
<keyword evidence="4" id="KW-1185">Reference proteome</keyword>
<protein>
    <recommendedName>
        <fullName evidence="2">Right handed beta helix domain-containing protein</fullName>
    </recommendedName>
</protein>
<keyword evidence="1" id="KW-0812">Transmembrane</keyword>
<sequence length="1795" mass="196747">MLDLILRELFYWYPDGCPVPSHHHSLDPYTDSAQIFKAQLMEHGATFYSGTPLRPEVQHLEDRLSWQRLRIKGARKSFLVVYTTDGLHRMLVLKVPPRKFSSEEIRWEHARRQMTFHDTADGLYAPGVRYTEALYQWAAPPCALECDSIYQPDKDKFRNVWNARASRVNKSMAPAGAQYDYLEAILKLQRPSCWQWGWDLSDAFWNNPRYQPHCDYMGVTTPVSKDFYRTRYDMFGYCDAPKHQAEMSQVFKRMLNGTIHKDGLSECTSIFVDDGHSIADRELSLHEATSRTAAEMEQLNLAGIRVSAHKTQWPSTTKDVIGREIHAVPQLVGASEARVQKYLTLAEGLLRDYPPGKAVPRRELARLVGKFQFLAPLIRGGQNIVSPLYRARDCFTTPNVADMSLTAQWDDLVTVQKDQAARDAIVRFCTRLREDPRRPYYLEGDSSLSGWWTGQHSGDREYLSAHWATPEGIPAPTMDASGWQGGVTYRDRRHIITFPPEECAPTKSSNYREASTAASAVKLLGPELQGSRVLLRSDNTTTVSLVNRQGTMSTELWPICERMFRAADQYDLQLAAEHIPGVENCLSDGLSRYVRLKDYSDWQYRGDELWSLPLLVGHPFILDGGADPVGTNSYLSRVLKYYPTGSRLFTSPEWRHLLKPDGTFSFGVDRAFPGPTHWPVVVVAGVVRQSDKMAALVSALLSMRTRLSTDEVHRRGVRDVQRYMRTFLDHGLPASSVDVLGYMAYAVELREFRLDSASVRAYLAGLSAWHAELAGLVKEAELAGLVKEAELVDLGDQPLVVAKPYKHPLVQAMALVLDKRYKKPSRAKDAWSLMQWWLAPPDPTEPHVMVVRDDRGLSPYIRGTLFWDKNVDARKPRRCYLPEVQQWIGSEVFAAVALDLGLVPQDDLRWSGLLQLLMAQVAEVARRLGRGTGFSVEAVGRGRPSRGALTPRQAAVLRSWGGRLGGGVYGFNTSLMLDGVLFSGNEAEKEGGAMSLDYSEIEAFGTHLRANIAHLFGGGGLSATFSPILLDACTVQQNHALWASGGGLHLADSVTTLVNGCAIVDNSAGTGGGIALRGNSKMRLEDAQVLRNAAYTVGGAVAIAEGGELTVCNGSRLEQNVAADGAGVHADRAVLYLSETLVQGNRAIDTAGVKLSNSSAQVDAMVFEQQRGTALGLTERSEVTMRTSTMINNTAAGVGAGIRTDASSSILLTECAFSHNSAANGSAAHISGAVAISNCTFRANEVAKHGPVYLDLPGGGEMVSINGTRFLSNVAQQHGAALYMRETPGWQASSVSLTVLHGEGNQAVAGAAFMFWEPVWENDVVSRPPECAGCTLVNNTAGYTSEEGLATEVYQLRVQTQHNDVRGGEWLTSPIVVEAVDLLGQVVTTYASTVILATQAGGDSCDLSGIVAVNADHGLATFQYVVVDGEPGAACAVTFTAAGMQVAATLRLRYCSPGEEYDVGANTCTPCPEGFLKFANDSSACYDCQDKDGIQCPGRNSYYISNGNWLAPAAWSAGERSQCADKGLDAAHCFVDFLYQCDVEAACSTSDDERRSGTGLEEVASLELCAEDAGYTTGVKCGGTFPAVCQGGYYQDTLGDKCLKCGSKEGVLGIMIAVLAMFLVVYCIGFGLLMGKSQIILGAMEGQQNMDDLVDFRESVAALYGIVPKLGILLGYLQVFGALPNVFNTDLFPDLFLKFTKSFFVFNVDVSVFLNVSCFLHFFRPTSDAIPQFMINFANAVLMPWFIIFLFSFGYKVYLLYIKYTTRGEVFPEAMPRAPGPLAPRQDPRARASQP</sequence>
<evidence type="ECO:0000259" key="2">
    <source>
        <dbReference type="Pfam" id="PF13229"/>
    </source>
</evidence>
<dbReference type="PANTHER" id="PTHR11319:SF35">
    <property type="entry name" value="OUTER MEMBRANE PROTEIN PMPC-RELATED"/>
    <property type="match status" value="1"/>
</dbReference>
<feature type="transmembrane region" description="Helical" evidence="1">
    <location>
        <begin position="1735"/>
        <end position="1755"/>
    </location>
</feature>
<keyword evidence="1" id="KW-1133">Transmembrane helix</keyword>
<dbReference type="InterPro" id="IPR012334">
    <property type="entry name" value="Pectin_lyas_fold"/>
</dbReference>